<feature type="transmembrane region" description="Helical" evidence="6">
    <location>
        <begin position="240"/>
        <end position="258"/>
    </location>
</feature>
<dbReference type="RefSeq" id="WP_134213850.1">
    <property type="nucleotide sequence ID" value="NZ_QFFZ01000019.1"/>
</dbReference>
<gene>
    <name evidence="8" type="primary">mdtG</name>
    <name evidence="8" type="ORF">Pmgp_02009</name>
</gene>
<dbReference type="SUPFAM" id="SSF103473">
    <property type="entry name" value="MFS general substrate transporter"/>
    <property type="match status" value="1"/>
</dbReference>
<feature type="transmembrane region" description="Helical" evidence="6">
    <location>
        <begin position="105"/>
        <end position="123"/>
    </location>
</feature>
<feature type="transmembrane region" description="Helical" evidence="6">
    <location>
        <begin position="75"/>
        <end position="93"/>
    </location>
</feature>
<dbReference type="Pfam" id="PF07690">
    <property type="entry name" value="MFS_1"/>
    <property type="match status" value="1"/>
</dbReference>
<evidence type="ECO:0000256" key="6">
    <source>
        <dbReference type="SAM" id="Phobius"/>
    </source>
</evidence>
<feature type="transmembrane region" description="Helical" evidence="6">
    <location>
        <begin position="270"/>
        <end position="292"/>
    </location>
</feature>
<protein>
    <submittedName>
        <fullName evidence="8">Multidrug resistance protein MdtG</fullName>
    </submittedName>
</protein>
<feature type="transmembrane region" description="Helical" evidence="6">
    <location>
        <begin position="159"/>
        <end position="181"/>
    </location>
</feature>
<dbReference type="PANTHER" id="PTHR23531:SF1">
    <property type="entry name" value="QUINOLENE RESISTANCE PROTEIN NORA"/>
    <property type="match status" value="1"/>
</dbReference>
<evidence type="ECO:0000313" key="8">
    <source>
        <dbReference type="EMBL" id="TEB10993.1"/>
    </source>
</evidence>
<reference evidence="8 9" key="1">
    <citation type="journal article" date="2018" name="Environ. Microbiol.">
        <title>Novel energy conservation strategies and behaviour of Pelotomaculum schinkii driving syntrophic propionate catabolism.</title>
        <authorList>
            <person name="Hidalgo-Ahumada C.A.P."/>
            <person name="Nobu M.K."/>
            <person name="Narihiro T."/>
            <person name="Tamaki H."/>
            <person name="Liu W.T."/>
            <person name="Kamagata Y."/>
            <person name="Stams A.J.M."/>
            <person name="Imachi H."/>
            <person name="Sousa D.Z."/>
        </authorList>
    </citation>
    <scope>NUCLEOTIDE SEQUENCE [LARGE SCALE GENOMIC DNA]</scope>
    <source>
        <strain evidence="8 9">MGP</strain>
    </source>
</reference>
<proteinExistence type="predicted"/>
<sequence>MGQQSIYTKNFIICFIGTFIFSFSFYYLIPVMPVYLEGIGKNKSEIGIIVGAFFAASIFLRPAVGVVLKKYSNKSLMILGSAIFAVAPALYLTTTSGVLLTLIRIFHGMGVAAFMTSAVIMVADTVPRGKLAHATGVYFTSANVALGIAPLMGSTAGRYFSFAGQMIFLVIAALSVILLLININEQPQAKDVYEAKPFLGVLKERDVLIPTFVFAACTFANGTINAFLPLQTLTWGYHNSGLYFSVFAVTIVAVRLLGGGLSDSFGRKAVILPCLVIASLGTMFLALVHTPLGLASCAFFYAAGFGLLYPSLNAIVVERAEPENRSTALGIFSTSVDGGQFLGPAVMGYVGQYFGFGPMFMTAALAPLTGLLVFLLCLTSAKKGSGFPAPGRAEK</sequence>
<dbReference type="Gene3D" id="1.20.1250.20">
    <property type="entry name" value="MFS general substrate transporter like domains"/>
    <property type="match status" value="2"/>
</dbReference>
<evidence type="ECO:0000256" key="3">
    <source>
        <dbReference type="ARBA" id="ARBA00022692"/>
    </source>
</evidence>
<dbReference type="EMBL" id="QFFZ01000019">
    <property type="protein sequence ID" value="TEB10993.1"/>
    <property type="molecule type" value="Genomic_DNA"/>
</dbReference>
<feature type="transmembrane region" description="Helical" evidence="6">
    <location>
        <begin position="356"/>
        <end position="378"/>
    </location>
</feature>
<dbReference type="InterPro" id="IPR011701">
    <property type="entry name" value="MFS"/>
</dbReference>
<dbReference type="GO" id="GO:0022857">
    <property type="term" value="F:transmembrane transporter activity"/>
    <property type="evidence" value="ECO:0007669"/>
    <property type="project" value="InterPro"/>
</dbReference>
<feature type="transmembrane region" description="Helical" evidence="6">
    <location>
        <begin position="329"/>
        <end position="350"/>
    </location>
</feature>
<feature type="transmembrane region" description="Helical" evidence="6">
    <location>
        <begin position="12"/>
        <end position="36"/>
    </location>
</feature>
<feature type="domain" description="Major facilitator superfamily (MFS) profile" evidence="7">
    <location>
        <begin position="10"/>
        <end position="382"/>
    </location>
</feature>
<keyword evidence="9" id="KW-1185">Reference proteome</keyword>
<feature type="transmembrane region" description="Helical" evidence="6">
    <location>
        <begin position="298"/>
        <end position="317"/>
    </location>
</feature>
<accession>A0A4Y7RQ74</accession>
<evidence type="ECO:0000313" key="9">
    <source>
        <dbReference type="Proteomes" id="UP000297597"/>
    </source>
</evidence>
<keyword evidence="5 6" id="KW-0472">Membrane</keyword>
<name>A0A4Y7RQ74_9FIRM</name>
<dbReference type="InterPro" id="IPR020846">
    <property type="entry name" value="MFS_dom"/>
</dbReference>
<organism evidence="8 9">
    <name type="scientific">Pelotomaculum propionicicum</name>
    <dbReference type="NCBI Taxonomy" id="258475"/>
    <lineage>
        <taxon>Bacteria</taxon>
        <taxon>Bacillati</taxon>
        <taxon>Bacillota</taxon>
        <taxon>Clostridia</taxon>
        <taxon>Eubacteriales</taxon>
        <taxon>Desulfotomaculaceae</taxon>
        <taxon>Pelotomaculum</taxon>
    </lineage>
</organism>
<dbReference type="OrthoDB" id="1807256at2"/>
<dbReference type="CDD" id="cd17489">
    <property type="entry name" value="MFS_YfcJ_like"/>
    <property type="match status" value="1"/>
</dbReference>
<evidence type="ECO:0000256" key="5">
    <source>
        <dbReference type="ARBA" id="ARBA00023136"/>
    </source>
</evidence>
<evidence type="ECO:0000256" key="1">
    <source>
        <dbReference type="ARBA" id="ARBA00004651"/>
    </source>
</evidence>
<feature type="transmembrane region" description="Helical" evidence="6">
    <location>
        <begin position="135"/>
        <end position="153"/>
    </location>
</feature>
<keyword evidence="4 6" id="KW-1133">Transmembrane helix</keyword>
<evidence type="ECO:0000256" key="2">
    <source>
        <dbReference type="ARBA" id="ARBA00022448"/>
    </source>
</evidence>
<keyword evidence="2" id="KW-0813">Transport</keyword>
<dbReference type="PROSITE" id="PS50850">
    <property type="entry name" value="MFS"/>
    <property type="match status" value="1"/>
</dbReference>
<evidence type="ECO:0000259" key="7">
    <source>
        <dbReference type="PROSITE" id="PS50850"/>
    </source>
</evidence>
<keyword evidence="3 6" id="KW-0812">Transmembrane</keyword>
<dbReference type="PANTHER" id="PTHR23531">
    <property type="entry name" value="QUINOLENE RESISTANCE PROTEIN NORA"/>
    <property type="match status" value="1"/>
</dbReference>
<dbReference type="InterPro" id="IPR036259">
    <property type="entry name" value="MFS_trans_sf"/>
</dbReference>
<evidence type="ECO:0000256" key="4">
    <source>
        <dbReference type="ARBA" id="ARBA00022989"/>
    </source>
</evidence>
<feature type="transmembrane region" description="Helical" evidence="6">
    <location>
        <begin position="48"/>
        <end position="68"/>
    </location>
</feature>
<dbReference type="Proteomes" id="UP000297597">
    <property type="component" value="Unassembled WGS sequence"/>
</dbReference>
<comment type="caution">
    <text evidence="8">The sequence shown here is derived from an EMBL/GenBank/DDBJ whole genome shotgun (WGS) entry which is preliminary data.</text>
</comment>
<feature type="transmembrane region" description="Helical" evidence="6">
    <location>
        <begin position="207"/>
        <end position="228"/>
    </location>
</feature>
<dbReference type="GO" id="GO:0005886">
    <property type="term" value="C:plasma membrane"/>
    <property type="evidence" value="ECO:0007669"/>
    <property type="project" value="UniProtKB-SubCell"/>
</dbReference>
<comment type="subcellular location">
    <subcellularLocation>
        <location evidence="1">Cell membrane</location>
        <topology evidence="1">Multi-pass membrane protein</topology>
    </subcellularLocation>
</comment>
<dbReference type="InterPro" id="IPR052714">
    <property type="entry name" value="MFS_Exporter"/>
</dbReference>
<dbReference type="AlphaFoldDB" id="A0A4Y7RQ74"/>